<protein>
    <submittedName>
        <fullName evidence="4">X-pro dipeptidyl-peptidase domain-containing protein</fullName>
    </submittedName>
</protein>
<dbReference type="GO" id="GO:0008239">
    <property type="term" value="F:dipeptidyl-peptidase activity"/>
    <property type="evidence" value="ECO:0007669"/>
    <property type="project" value="InterPro"/>
</dbReference>
<dbReference type="NCBIfam" id="TIGR00976">
    <property type="entry name" value="CocE_NonD"/>
    <property type="match status" value="2"/>
</dbReference>
<dbReference type="InterPro" id="IPR005674">
    <property type="entry name" value="CocE/Ser_esterase"/>
</dbReference>
<keyword evidence="5" id="KW-1185">Reference proteome</keyword>
<dbReference type="Pfam" id="PF08530">
    <property type="entry name" value="PepX_C"/>
    <property type="match status" value="1"/>
</dbReference>
<organism evidence="4 5">
    <name type="scientific">Nannochloropsis gaditana</name>
    <dbReference type="NCBI Taxonomy" id="72520"/>
    <lineage>
        <taxon>Eukaryota</taxon>
        <taxon>Sar</taxon>
        <taxon>Stramenopiles</taxon>
        <taxon>Ochrophyta</taxon>
        <taxon>Eustigmatophyceae</taxon>
        <taxon>Eustigmatales</taxon>
        <taxon>Monodopsidaceae</taxon>
        <taxon>Nannochloropsis</taxon>
    </lineage>
</organism>
<evidence type="ECO:0000259" key="3">
    <source>
        <dbReference type="SMART" id="SM00939"/>
    </source>
</evidence>
<sequence>MTSGVGSGDSPLAPPDASHPSAWSSLAATPTSCPKNIREDAERAESANMAKTPNDNFVWQSQQQQQRRQYEESQQHLEQQQQQEILEAPHYASDQGGVWEDEEGMVDVEAMVTDELGGSRTSLSSMHSQEQMIHLLPEKNPSYGFKERQASLSCRYRRQRHKVAGDKWKTIGMGGNRESHPDLTQQHRSPSDGSLGERGGMGGRPPLSMTHASPRNGLSREGKRQEGGSMTGAVSGSNGWRNDPPNRVHLATIHSLNNGPGRPPVSPFQTSPNEDKAQPCSSSVAQQTREPCHPCVEEQKDLPLRRKASTGPPAAPPTLRSRSSSRSPAKGKRGDTGFSSSVSTSSHRSSSCKPRRRGPHDDSMRVRASHALAALVHDINTHSRALIGKFVKAADDTFLGVTAPAMGLFLTFAHDLPRAVHRVHFEKDLRMPMPRRKGEDTRHSLSFMFLQPIHSGRGRKYPTVLVRNPYGRLTFFYFFYLFAQRGYNVVVQDVRGRGESTGVFDCLHDHDDGQATLEWITSQPWYSPEHGIGLLGMSYNGFVLYSTFKDPAIPVHPAVKAVVPINTTSRLSTMSYRDGPLHLELIIRWSGYLWTLTRDTTSLLALLLSLGNGLMFLGYFGLFDHPRLVRALRHLPVEEITHMVTGVQLNRFQMFLSPPGCDFVKARDASAALRPDLPPAQIHASWYDIFLIDSFFDFNTLVAAGNRGARLMISSDYHVKRYFHYGVLVREALTHFKRYLRREPLPYTDAAEEEERVTMQIIHAAPGLEWMGLPSWPPAASFHVPLYLSSEGGLVFGPGAASKGASYPGQGEECLVPGERRYTYFPSDPTPSVGGNGIGFLDAGERVQNQLEASRGGRDLLVYTSGVLEEDMYVIGSPRAELHVRCMSPRAKQADFVVRLCDVSPDGTSRNVCDGVRRVDFSDVERLEAQGMEGEGGKTMSVAVEVYPTAVRFPKGHRVRVHVASAGFIRWERNVMGYGYPSFIPVRFEVLHGGEEGGWGGSVLHLPLVPRESLVPSRVRK</sequence>
<dbReference type="InterPro" id="IPR029058">
    <property type="entry name" value="AB_hydrolase_fold"/>
</dbReference>
<feature type="region of interest" description="Disordered" evidence="2">
    <location>
        <begin position="156"/>
        <end position="364"/>
    </location>
</feature>
<feature type="compositionally biased region" description="Polar residues" evidence="2">
    <location>
        <begin position="49"/>
        <end position="59"/>
    </location>
</feature>
<dbReference type="InterPro" id="IPR008979">
    <property type="entry name" value="Galactose-bd-like_sf"/>
</dbReference>
<evidence type="ECO:0000313" key="4">
    <source>
        <dbReference type="EMBL" id="EWM29076.1"/>
    </source>
</evidence>
<dbReference type="Gene3D" id="2.60.120.260">
    <property type="entry name" value="Galactose-binding domain-like"/>
    <property type="match status" value="1"/>
</dbReference>
<accession>W7U8E3</accession>
<proteinExistence type="predicted"/>
<keyword evidence="1" id="KW-0378">Hydrolase</keyword>
<reference evidence="4 5" key="1">
    <citation type="journal article" date="2014" name="Mol. Plant">
        <title>Chromosome Scale Genome Assembly and Transcriptome Profiling of Nannochloropsis gaditana in Nitrogen Depletion.</title>
        <authorList>
            <person name="Corteggiani Carpinelli E."/>
            <person name="Telatin A."/>
            <person name="Vitulo N."/>
            <person name="Forcato C."/>
            <person name="D'Angelo M."/>
            <person name="Schiavon R."/>
            <person name="Vezzi A."/>
            <person name="Giacometti G.M."/>
            <person name="Morosinotto T."/>
            <person name="Valle G."/>
        </authorList>
    </citation>
    <scope>NUCLEOTIDE SEQUENCE [LARGE SCALE GENOMIC DNA]</scope>
    <source>
        <strain evidence="4 5">B-31</strain>
    </source>
</reference>
<dbReference type="Pfam" id="PF02129">
    <property type="entry name" value="Peptidase_S15"/>
    <property type="match status" value="1"/>
</dbReference>
<feature type="compositionally biased region" description="Polar residues" evidence="2">
    <location>
        <begin position="279"/>
        <end position="289"/>
    </location>
</feature>
<feature type="compositionally biased region" description="Polar residues" evidence="2">
    <location>
        <begin position="182"/>
        <end position="192"/>
    </location>
</feature>
<comment type="caution">
    <text evidence="4">The sequence shown here is derived from an EMBL/GenBank/DDBJ whole genome shotgun (WGS) entry which is preliminary data.</text>
</comment>
<gene>
    <name evidence="4" type="ORF">Naga_100024g51</name>
</gene>
<feature type="compositionally biased region" description="Basic and acidic residues" evidence="2">
    <location>
        <begin position="36"/>
        <end position="45"/>
    </location>
</feature>
<evidence type="ECO:0000256" key="1">
    <source>
        <dbReference type="ARBA" id="ARBA00022801"/>
    </source>
</evidence>
<evidence type="ECO:0000313" key="5">
    <source>
        <dbReference type="Proteomes" id="UP000019335"/>
    </source>
</evidence>
<dbReference type="EMBL" id="AZIL01000178">
    <property type="protein sequence ID" value="EWM29076.1"/>
    <property type="molecule type" value="Genomic_DNA"/>
</dbReference>
<dbReference type="SUPFAM" id="SSF49785">
    <property type="entry name" value="Galactose-binding domain-like"/>
    <property type="match status" value="1"/>
</dbReference>
<feature type="domain" description="Xaa-Pro dipeptidyl-peptidase C-terminal" evidence="3">
    <location>
        <begin position="733"/>
        <end position="1005"/>
    </location>
</feature>
<dbReference type="SMART" id="SM00939">
    <property type="entry name" value="PepX_C"/>
    <property type="match status" value="1"/>
</dbReference>
<dbReference type="Proteomes" id="UP000019335">
    <property type="component" value="Chromosome 3"/>
</dbReference>
<feature type="region of interest" description="Disordered" evidence="2">
    <location>
        <begin position="1"/>
        <end position="103"/>
    </location>
</feature>
<feature type="compositionally biased region" description="Basic and acidic residues" evidence="2">
    <location>
        <begin position="290"/>
        <end position="304"/>
    </location>
</feature>
<dbReference type="SUPFAM" id="SSF53474">
    <property type="entry name" value="alpha/beta-Hydrolases"/>
    <property type="match status" value="1"/>
</dbReference>
<name>W7U8E3_9STRA</name>
<dbReference type="Gene3D" id="3.40.50.1820">
    <property type="entry name" value="alpha/beta hydrolase"/>
    <property type="match status" value="1"/>
</dbReference>
<dbReference type="AlphaFoldDB" id="W7U8E3"/>
<dbReference type="InterPro" id="IPR000383">
    <property type="entry name" value="Xaa-Pro-like_dom"/>
</dbReference>
<feature type="compositionally biased region" description="Low complexity" evidence="2">
    <location>
        <begin position="339"/>
        <end position="351"/>
    </location>
</feature>
<evidence type="ECO:0000256" key="2">
    <source>
        <dbReference type="SAM" id="MobiDB-lite"/>
    </source>
</evidence>
<feature type="compositionally biased region" description="Low complexity" evidence="2">
    <location>
        <begin position="317"/>
        <end position="328"/>
    </location>
</feature>
<dbReference type="OrthoDB" id="416441at2759"/>
<dbReference type="InterPro" id="IPR013736">
    <property type="entry name" value="Xaa-Pro_dipept_C"/>
</dbReference>
<feature type="compositionally biased region" description="Polar residues" evidence="2">
    <location>
        <begin position="21"/>
        <end position="34"/>
    </location>
</feature>